<dbReference type="InterPro" id="IPR008207">
    <property type="entry name" value="Sig_transdc_His_kin_Hpt_dom"/>
</dbReference>
<dbReference type="GO" id="GO:0000160">
    <property type="term" value="P:phosphorelay signal transduction system"/>
    <property type="evidence" value="ECO:0007669"/>
    <property type="project" value="InterPro"/>
</dbReference>
<proteinExistence type="predicted"/>
<keyword evidence="4" id="KW-1185">Reference proteome</keyword>
<evidence type="ECO:0000313" key="4">
    <source>
        <dbReference type="Proteomes" id="UP000500961"/>
    </source>
</evidence>
<dbReference type="GO" id="GO:0004672">
    <property type="term" value="F:protein kinase activity"/>
    <property type="evidence" value="ECO:0007669"/>
    <property type="project" value="UniProtKB-ARBA"/>
</dbReference>
<accession>A0A7D4CHH1</accession>
<reference evidence="3 4" key="1">
    <citation type="submission" date="2019-07" db="EMBL/GenBank/DDBJ databases">
        <title>Thalassofilum flectens gen. nov., sp. nov., a novel moderate thermophilic anaerobe from a shallow sea hot spring in Kunashir Island (Russia), representing a new family in the order Bacteroidales, and proposal of Thalassofilacea fam. nov.</title>
        <authorList>
            <person name="Kochetkova T.V."/>
            <person name="Podosokorskaya O.A."/>
            <person name="Novikov A."/>
            <person name="Elcheninov A.G."/>
            <person name="Toshchakov S.V."/>
            <person name="Kublanov I.V."/>
        </authorList>
    </citation>
    <scope>NUCLEOTIDE SEQUENCE [LARGE SCALE GENOMIC DNA]</scope>
    <source>
        <strain evidence="3 4">38-H</strain>
    </source>
</reference>
<organism evidence="3 4">
    <name type="scientific">Tenuifilum thalassicum</name>
    <dbReference type="NCBI Taxonomy" id="2590900"/>
    <lineage>
        <taxon>Bacteria</taxon>
        <taxon>Pseudomonadati</taxon>
        <taxon>Bacteroidota</taxon>
        <taxon>Bacteroidia</taxon>
        <taxon>Bacteroidales</taxon>
        <taxon>Tenuifilaceae</taxon>
        <taxon>Tenuifilum</taxon>
    </lineage>
</organism>
<evidence type="ECO:0000259" key="2">
    <source>
        <dbReference type="PROSITE" id="PS50894"/>
    </source>
</evidence>
<gene>
    <name evidence="3" type="ORF">FHG85_09580</name>
</gene>
<dbReference type="Proteomes" id="UP000500961">
    <property type="component" value="Chromosome"/>
</dbReference>
<dbReference type="AlphaFoldDB" id="A0A7D4CHH1"/>
<evidence type="ECO:0000313" key="3">
    <source>
        <dbReference type="EMBL" id="QKG80506.1"/>
    </source>
</evidence>
<name>A0A7D4CHH1_9BACT</name>
<dbReference type="PROSITE" id="PS50894">
    <property type="entry name" value="HPT"/>
    <property type="match status" value="1"/>
</dbReference>
<dbReference type="InterPro" id="IPR036641">
    <property type="entry name" value="HPT_dom_sf"/>
</dbReference>
<protein>
    <submittedName>
        <fullName evidence="3">Hpt domain-containing protein</fullName>
    </submittedName>
</protein>
<keyword evidence="1" id="KW-0597">Phosphoprotein</keyword>
<sequence length="120" mass="13693">MAVKNTTNHVKLEFLKEISEGSSDLMRDLITLFTTQVPTFSNQMDAYFKNNDYCNLAKLAHKIKNSVAMMGIEELVSDMKKLEKVCNESPNAEVIKNYIDKFKRIASEATIELNDILKDL</sequence>
<dbReference type="EMBL" id="CP041345">
    <property type="protein sequence ID" value="QKG80506.1"/>
    <property type="molecule type" value="Genomic_DNA"/>
</dbReference>
<evidence type="ECO:0000256" key="1">
    <source>
        <dbReference type="PROSITE-ProRule" id="PRU00110"/>
    </source>
</evidence>
<feature type="modified residue" description="Phosphohistidine" evidence="1">
    <location>
        <position position="61"/>
    </location>
</feature>
<feature type="domain" description="HPt" evidence="2">
    <location>
        <begin position="22"/>
        <end position="120"/>
    </location>
</feature>
<dbReference type="SUPFAM" id="SSF47226">
    <property type="entry name" value="Histidine-containing phosphotransfer domain, HPT domain"/>
    <property type="match status" value="1"/>
</dbReference>
<dbReference type="Gene3D" id="1.20.120.160">
    <property type="entry name" value="HPT domain"/>
    <property type="match status" value="1"/>
</dbReference>
<dbReference type="KEGG" id="ttz:FHG85_09580"/>
<dbReference type="Pfam" id="PF01627">
    <property type="entry name" value="Hpt"/>
    <property type="match status" value="1"/>
</dbReference>
<dbReference type="RefSeq" id="WP_173075280.1">
    <property type="nucleotide sequence ID" value="NZ_CP041345.1"/>
</dbReference>